<evidence type="ECO:0000313" key="3">
    <source>
        <dbReference type="EMBL" id="GLY79875.1"/>
    </source>
</evidence>
<dbReference type="Pfam" id="PF21231">
    <property type="entry name" value="GH141_M"/>
    <property type="match status" value="1"/>
</dbReference>
<evidence type="ECO:0000259" key="2">
    <source>
        <dbReference type="Pfam" id="PF21231"/>
    </source>
</evidence>
<comment type="caution">
    <text evidence="3">The sequence shown here is derived from an EMBL/GenBank/DDBJ whole genome shotgun (WGS) entry which is preliminary data.</text>
</comment>
<feature type="chain" id="PRO_5040748427" description="GH141-like insertion domain-containing protein" evidence="1">
    <location>
        <begin position="27"/>
        <end position="617"/>
    </location>
</feature>
<dbReference type="InterPro" id="IPR011050">
    <property type="entry name" value="Pectin_lyase_fold/virulence"/>
</dbReference>
<sequence>MVSLTHRLALVAVAALGSLAAAPAAASGAAAQTAPCHPTEFYVSPDGADSAGGTARSPWRTVQHARDHIAGHGLNRHMHCDIDVNLRAGDYPVDQTIAFTGADSGSNGHRVVYRSSDGPGKARLLGAKPVTGWQPYKDKIFRTQIGTGHPIHTLYEGDRRATTARYPNRGTDETWAPYLRATLDPERRNSQTWLTFKPGVWDQNWDLHDAQVVTWSGGKWSWFTDTDPIKNMSWNKNLATLLYPTRYSIQTDDPGSRYFIQNSLDFLDQAGEYYYDSATGWLYYWPRDGKIDTTVWAPTVQTIVSVTGGSASAPAHDLTFDGLAFEYSDFVDWYRFAWNSAGDSGTAHKYQDYDRQIELPRNRFGAITLTHTTGVDLHALHVTNTGWEGVYLTGRADHDTISDGYFAHIGGDGVKIEGPYPGEGDIANHNVITDDYFDYYGELVPGDASAVELLDSGSNVVSHSVMQHSARYAVSMRAVTTAANADDYAQGNALSYLKIAHVGEDSGDTGAIYAYGVQNFDPHITNSSVDQVTIDDVRADPSMVDAPPRGVHMDFGGCGFNFSNIQVTNVQGDQYHGPSAAECNEFANDSWRDGFDTSKMRYDQIGLTAQFPYPVGQ</sequence>
<feature type="domain" description="GH141-like insertion" evidence="2">
    <location>
        <begin position="249"/>
        <end position="287"/>
    </location>
</feature>
<evidence type="ECO:0000256" key="1">
    <source>
        <dbReference type="SAM" id="SignalP"/>
    </source>
</evidence>
<dbReference type="Proteomes" id="UP001165135">
    <property type="component" value="Unassembled WGS sequence"/>
</dbReference>
<protein>
    <recommendedName>
        <fullName evidence="2">GH141-like insertion domain-containing protein</fullName>
    </recommendedName>
</protein>
<keyword evidence="1" id="KW-0732">Signal</keyword>
<dbReference type="RefSeq" id="WP_285631970.1">
    <property type="nucleotide sequence ID" value="NZ_BSTJ01000012.1"/>
</dbReference>
<gene>
    <name evidence="3" type="ORF">Airi01_081420</name>
</gene>
<accession>A0A9W6RQW5</accession>
<dbReference type="Gene3D" id="2.160.20.10">
    <property type="entry name" value="Single-stranded right-handed beta-helix, Pectin lyase-like"/>
    <property type="match status" value="1"/>
</dbReference>
<dbReference type="SUPFAM" id="SSF51126">
    <property type="entry name" value="Pectin lyase-like"/>
    <property type="match status" value="1"/>
</dbReference>
<evidence type="ECO:0000313" key="4">
    <source>
        <dbReference type="Proteomes" id="UP001165135"/>
    </source>
</evidence>
<dbReference type="PANTHER" id="PTHR36453">
    <property type="entry name" value="SECRETED PROTEIN-RELATED"/>
    <property type="match status" value="1"/>
</dbReference>
<feature type="signal peptide" evidence="1">
    <location>
        <begin position="1"/>
        <end position="26"/>
    </location>
</feature>
<organism evidence="3 4">
    <name type="scientific">Actinoallomurus iriomotensis</name>
    <dbReference type="NCBI Taxonomy" id="478107"/>
    <lineage>
        <taxon>Bacteria</taxon>
        <taxon>Bacillati</taxon>
        <taxon>Actinomycetota</taxon>
        <taxon>Actinomycetes</taxon>
        <taxon>Streptosporangiales</taxon>
        <taxon>Thermomonosporaceae</taxon>
        <taxon>Actinoallomurus</taxon>
    </lineage>
</organism>
<dbReference type="InterPro" id="IPR012334">
    <property type="entry name" value="Pectin_lyas_fold"/>
</dbReference>
<dbReference type="EMBL" id="BSTJ01000012">
    <property type="protein sequence ID" value="GLY79875.1"/>
    <property type="molecule type" value="Genomic_DNA"/>
</dbReference>
<proteinExistence type="predicted"/>
<name>A0A9W6RQW5_9ACTN</name>
<dbReference type="AlphaFoldDB" id="A0A9W6RQW5"/>
<reference evidence="3" key="1">
    <citation type="submission" date="2023-03" db="EMBL/GenBank/DDBJ databases">
        <title>Actinoallomurus iriomotensis NBRC 103681.</title>
        <authorList>
            <person name="Ichikawa N."/>
            <person name="Sato H."/>
            <person name="Tonouchi N."/>
        </authorList>
    </citation>
    <scope>NUCLEOTIDE SEQUENCE</scope>
    <source>
        <strain evidence="3">NBRC 103681</strain>
    </source>
</reference>
<dbReference type="PANTHER" id="PTHR36453:SF1">
    <property type="entry name" value="RIGHT HANDED BETA HELIX DOMAIN-CONTAINING PROTEIN"/>
    <property type="match status" value="1"/>
</dbReference>
<dbReference type="InterPro" id="IPR048482">
    <property type="entry name" value="GH141_ins"/>
</dbReference>